<feature type="transmembrane region" description="Helical" evidence="7">
    <location>
        <begin position="51"/>
        <end position="71"/>
    </location>
</feature>
<keyword evidence="3" id="KW-1003">Cell membrane</keyword>
<feature type="transmembrane region" description="Helical" evidence="7">
    <location>
        <begin position="91"/>
        <end position="109"/>
    </location>
</feature>
<feature type="domain" description="Mechanosensitive ion channel MscS C-terminal" evidence="9">
    <location>
        <begin position="255"/>
        <end position="343"/>
    </location>
</feature>
<dbReference type="GO" id="GO:0005886">
    <property type="term" value="C:plasma membrane"/>
    <property type="evidence" value="ECO:0007669"/>
    <property type="project" value="UniProtKB-SubCell"/>
</dbReference>
<name>A0A1H6U670_9LACT</name>
<dbReference type="STRING" id="1130080.SAMN04488113_12417"/>
<keyword evidence="5 7" id="KW-1133">Transmembrane helix</keyword>
<feature type="domain" description="Mechanosensitive ion channel transmembrane helices 2/3" evidence="10">
    <location>
        <begin position="141"/>
        <end position="178"/>
    </location>
</feature>
<reference evidence="12" key="1">
    <citation type="submission" date="2016-10" db="EMBL/GenBank/DDBJ databases">
        <authorList>
            <person name="Varghese N."/>
            <person name="Submissions S."/>
        </authorList>
    </citation>
    <scope>NUCLEOTIDE SEQUENCE [LARGE SCALE GENOMIC DNA]</scope>
    <source>
        <strain evidence="12">DSM 25751</strain>
    </source>
</reference>
<feature type="transmembrane region" description="Helical" evidence="7">
    <location>
        <begin position="165"/>
        <end position="192"/>
    </location>
</feature>
<dbReference type="InterPro" id="IPR011014">
    <property type="entry name" value="MscS_channel_TM-2"/>
</dbReference>
<evidence type="ECO:0000313" key="11">
    <source>
        <dbReference type="EMBL" id="SEI83815.1"/>
    </source>
</evidence>
<keyword evidence="4 7" id="KW-0812">Transmembrane</keyword>
<keyword evidence="12" id="KW-1185">Reference proteome</keyword>
<dbReference type="SUPFAM" id="SSF82861">
    <property type="entry name" value="Mechanosensitive channel protein MscS (YggB), transmembrane region"/>
    <property type="match status" value="1"/>
</dbReference>
<evidence type="ECO:0000259" key="8">
    <source>
        <dbReference type="Pfam" id="PF00924"/>
    </source>
</evidence>
<dbReference type="GO" id="GO:0055085">
    <property type="term" value="P:transmembrane transport"/>
    <property type="evidence" value="ECO:0007669"/>
    <property type="project" value="InterPro"/>
</dbReference>
<dbReference type="Pfam" id="PF21088">
    <property type="entry name" value="MS_channel_1st"/>
    <property type="match status" value="1"/>
</dbReference>
<feature type="domain" description="Mechanosensitive ion channel MscS" evidence="8">
    <location>
        <begin position="179"/>
        <end position="245"/>
    </location>
</feature>
<evidence type="ECO:0000256" key="4">
    <source>
        <dbReference type="ARBA" id="ARBA00022692"/>
    </source>
</evidence>
<protein>
    <submittedName>
        <fullName evidence="11">Mechanosensitive ion channel</fullName>
    </submittedName>
</protein>
<evidence type="ECO:0000256" key="7">
    <source>
        <dbReference type="SAM" id="Phobius"/>
    </source>
</evidence>
<organism evidence="11 12">
    <name type="scientific">Alkalibacterium gilvum</name>
    <dbReference type="NCBI Taxonomy" id="1130080"/>
    <lineage>
        <taxon>Bacteria</taxon>
        <taxon>Bacillati</taxon>
        <taxon>Bacillota</taxon>
        <taxon>Bacilli</taxon>
        <taxon>Lactobacillales</taxon>
        <taxon>Carnobacteriaceae</taxon>
        <taxon>Alkalibacterium</taxon>
    </lineage>
</organism>
<gene>
    <name evidence="11" type="ORF">SAMN04488113_12417</name>
</gene>
<keyword evidence="6 7" id="KW-0472">Membrane</keyword>
<dbReference type="Proteomes" id="UP000198564">
    <property type="component" value="Unassembled WGS sequence"/>
</dbReference>
<dbReference type="InterPro" id="IPR049278">
    <property type="entry name" value="MS_channel_C"/>
</dbReference>
<dbReference type="OrthoDB" id="9809206at2"/>
<dbReference type="Gene3D" id="3.30.70.100">
    <property type="match status" value="1"/>
</dbReference>
<dbReference type="EMBL" id="FNYW01000024">
    <property type="protein sequence ID" value="SEI83815.1"/>
    <property type="molecule type" value="Genomic_DNA"/>
</dbReference>
<dbReference type="InterPro" id="IPR010920">
    <property type="entry name" value="LSM_dom_sf"/>
</dbReference>
<dbReference type="SUPFAM" id="SSF50182">
    <property type="entry name" value="Sm-like ribonucleoproteins"/>
    <property type="match status" value="1"/>
</dbReference>
<evidence type="ECO:0000256" key="6">
    <source>
        <dbReference type="ARBA" id="ARBA00023136"/>
    </source>
</evidence>
<evidence type="ECO:0000259" key="10">
    <source>
        <dbReference type="Pfam" id="PF21088"/>
    </source>
</evidence>
<dbReference type="Pfam" id="PF00924">
    <property type="entry name" value="MS_channel_2nd"/>
    <property type="match status" value="1"/>
</dbReference>
<evidence type="ECO:0000256" key="2">
    <source>
        <dbReference type="ARBA" id="ARBA00008017"/>
    </source>
</evidence>
<sequence>MEQLRTIIEGIQNNKISFWIGAFIGLAIILIVRAGLHAVLNKVIKQKRTQLFLETIVNWITLFILVIYFFMYFSKTSFIYQTLFVFSNTKITIFLILAVLFAIILAVKFSKAIREYILPSVYDKYGLDRGLQATMNTFFHYTIVTLAVLISLSSIGFNLTSLTVFASVLGVGIGFGLQNVMSNFISGLIILFERPIRVGDRIIIDDTIADVEQIKIRATIVRTRVNERMIIPNSYFLEQKFVNRSYTDKRLRIPVKIGVAYGSDIELVKRLLYEAVDELREETWPDVLDQPAPRVFFEDFGESSLDFTVWFWIDSQIDEREFLIPSDLRFKIFKKFSDNNINIPFPQRDIHVISENK</sequence>
<evidence type="ECO:0000256" key="3">
    <source>
        <dbReference type="ARBA" id="ARBA00022475"/>
    </source>
</evidence>
<dbReference type="RefSeq" id="WP_091635176.1">
    <property type="nucleotide sequence ID" value="NZ_FNYW01000024.1"/>
</dbReference>
<evidence type="ECO:0000256" key="1">
    <source>
        <dbReference type="ARBA" id="ARBA00004651"/>
    </source>
</evidence>
<feature type="transmembrane region" description="Helical" evidence="7">
    <location>
        <begin position="16"/>
        <end position="39"/>
    </location>
</feature>
<dbReference type="Gene3D" id="2.30.30.60">
    <property type="match status" value="1"/>
</dbReference>
<dbReference type="InterPro" id="IPR011066">
    <property type="entry name" value="MscS_channel_C_sf"/>
</dbReference>
<evidence type="ECO:0000313" key="12">
    <source>
        <dbReference type="Proteomes" id="UP000198564"/>
    </source>
</evidence>
<dbReference type="InterPro" id="IPR049142">
    <property type="entry name" value="MS_channel_1st"/>
</dbReference>
<dbReference type="PANTHER" id="PTHR30347">
    <property type="entry name" value="POTASSIUM CHANNEL RELATED"/>
    <property type="match status" value="1"/>
</dbReference>
<feature type="transmembrane region" description="Helical" evidence="7">
    <location>
        <begin position="138"/>
        <end position="159"/>
    </location>
</feature>
<comment type="subcellular location">
    <subcellularLocation>
        <location evidence="1">Cell membrane</location>
        <topology evidence="1">Multi-pass membrane protein</topology>
    </subcellularLocation>
</comment>
<dbReference type="PANTHER" id="PTHR30347:SF1">
    <property type="entry name" value="MECHANOSENSITIVE CHANNEL MSCK"/>
    <property type="match status" value="1"/>
</dbReference>
<dbReference type="Pfam" id="PF21082">
    <property type="entry name" value="MS_channel_3rd"/>
    <property type="match status" value="1"/>
</dbReference>
<dbReference type="InterPro" id="IPR052702">
    <property type="entry name" value="MscS-like_channel"/>
</dbReference>
<dbReference type="SUPFAM" id="SSF82689">
    <property type="entry name" value="Mechanosensitive channel protein MscS (YggB), C-terminal domain"/>
    <property type="match status" value="1"/>
</dbReference>
<proteinExistence type="inferred from homology"/>
<evidence type="ECO:0000256" key="5">
    <source>
        <dbReference type="ARBA" id="ARBA00022989"/>
    </source>
</evidence>
<dbReference type="AlphaFoldDB" id="A0A1H6U670"/>
<dbReference type="Gene3D" id="1.10.287.1260">
    <property type="match status" value="1"/>
</dbReference>
<dbReference type="InterPro" id="IPR023408">
    <property type="entry name" value="MscS_beta-dom_sf"/>
</dbReference>
<dbReference type="InterPro" id="IPR006685">
    <property type="entry name" value="MscS_channel_2nd"/>
</dbReference>
<accession>A0A1H6U670</accession>
<evidence type="ECO:0000259" key="9">
    <source>
        <dbReference type="Pfam" id="PF21082"/>
    </source>
</evidence>
<comment type="similarity">
    <text evidence="2">Belongs to the MscS (TC 1.A.23) family.</text>
</comment>